<evidence type="ECO:0000256" key="2">
    <source>
        <dbReference type="RuleBase" id="RU361185"/>
    </source>
</evidence>
<dbReference type="Gene3D" id="2.60.40.1180">
    <property type="entry name" value="Golgi alpha-mannosidase II"/>
    <property type="match status" value="2"/>
</dbReference>
<dbReference type="PROSITE" id="PS51257">
    <property type="entry name" value="PROKAR_LIPOPROTEIN"/>
    <property type="match status" value="1"/>
</dbReference>
<evidence type="ECO:0000259" key="3">
    <source>
        <dbReference type="Pfam" id="PF01055"/>
    </source>
</evidence>
<dbReference type="GO" id="GO:0033825">
    <property type="term" value="F:oligosaccharide 4-alpha-D-glucosyltransferase activity"/>
    <property type="evidence" value="ECO:0007669"/>
    <property type="project" value="UniProtKB-EC"/>
</dbReference>
<evidence type="ECO:0000256" key="1">
    <source>
        <dbReference type="ARBA" id="ARBA00007806"/>
    </source>
</evidence>
<dbReference type="Pfam" id="PF21365">
    <property type="entry name" value="Glyco_hydro_31_3rd"/>
    <property type="match status" value="1"/>
</dbReference>
<dbReference type="EMBL" id="JACIBY010000006">
    <property type="protein sequence ID" value="MBB3839439.1"/>
    <property type="molecule type" value="Genomic_DNA"/>
</dbReference>
<feature type="domain" description="Glycosyl hydrolase family 31 C-terminal" evidence="6">
    <location>
        <begin position="604"/>
        <end position="676"/>
    </location>
</feature>
<feature type="domain" description="Secretion system C-terminal sorting" evidence="5">
    <location>
        <begin position="845"/>
        <end position="925"/>
    </location>
</feature>
<dbReference type="InterPro" id="IPR011013">
    <property type="entry name" value="Gal_mutarotase_sf_dom"/>
</dbReference>
<comment type="similarity">
    <text evidence="1 2">Belongs to the glycosyl hydrolase 31 family.</text>
</comment>
<dbReference type="PANTHER" id="PTHR43863">
    <property type="entry name" value="HYDROLASE, PUTATIVE (AFU_ORTHOLOGUE AFUA_1G03140)-RELATED"/>
    <property type="match status" value="1"/>
</dbReference>
<dbReference type="InterPro" id="IPR017853">
    <property type="entry name" value="GH"/>
</dbReference>
<gene>
    <name evidence="7" type="ORF">FHS57_003445</name>
</gene>
<dbReference type="SUPFAM" id="SSF74650">
    <property type="entry name" value="Galactose mutarotase-like"/>
    <property type="match status" value="1"/>
</dbReference>
<protein>
    <submittedName>
        <fullName evidence="7">Oligosaccharide 4-alpha-D-glucosyltransferase</fullName>
        <ecNumber evidence="7">2.4.1.161</ecNumber>
    </submittedName>
</protein>
<evidence type="ECO:0000259" key="6">
    <source>
        <dbReference type="Pfam" id="PF21365"/>
    </source>
</evidence>
<dbReference type="Proteomes" id="UP000541352">
    <property type="component" value="Unassembled WGS sequence"/>
</dbReference>
<evidence type="ECO:0000313" key="7">
    <source>
        <dbReference type="EMBL" id="MBB3839439.1"/>
    </source>
</evidence>
<dbReference type="GO" id="GO:0004553">
    <property type="term" value="F:hydrolase activity, hydrolyzing O-glycosyl compounds"/>
    <property type="evidence" value="ECO:0007669"/>
    <property type="project" value="InterPro"/>
</dbReference>
<dbReference type="Gene3D" id="2.60.40.1760">
    <property type="entry name" value="glycosyl hydrolase (family 31)"/>
    <property type="match status" value="1"/>
</dbReference>
<feature type="domain" description="Glycoside hydrolase family 31 TIM barrel" evidence="3">
    <location>
        <begin position="265"/>
        <end position="586"/>
    </location>
</feature>
<dbReference type="SUPFAM" id="SSF51011">
    <property type="entry name" value="Glycosyl hydrolase domain"/>
    <property type="match status" value="1"/>
</dbReference>
<dbReference type="AlphaFoldDB" id="A0A7W5ZM68"/>
<dbReference type="GO" id="GO:0005975">
    <property type="term" value="P:carbohydrate metabolic process"/>
    <property type="evidence" value="ECO:0007669"/>
    <property type="project" value="InterPro"/>
</dbReference>
<organism evidence="7 8">
    <name type="scientific">Runella defluvii</name>
    <dbReference type="NCBI Taxonomy" id="370973"/>
    <lineage>
        <taxon>Bacteria</taxon>
        <taxon>Pseudomonadati</taxon>
        <taxon>Bacteroidota</taxon>
        <taxon>Cytophagia</taxon>
        <taxon>Cytophagales</taxon>
        <taxon>Spirosomataceae</taxon>
        <taxon>Runella</taxon>
    </lineage>
</organism>
<dbReference type="PANTHER" id="PTHR43863:SF2">
    <property type="entry name" value="MALTASE-GLUCOAMYLASE"/>
    <property type="match status" value="1"/>
</dbReference>
<keyword evidence="2" id="KW-0378">Hydrolase</keyword>
<keyword evidence="7" id="KW-0328">Glycosyltransferase</keyword>
<dbReference type="CDD" id="cd14752">
    <property type="entry name" value="GH31_N"/>
    <property type="match status" value="1"/>
</dbReference>
<keyword evidence="2" id="KW-0326">Glycosidase</keyword>
<evidence type="ECO:0000259" key="5">
    <source>
        <dbReference type="Pfam" id="PF18962"/>
    </source>
</evidence>
<dbReference type="NCBIfam" id="TIGR04183">
    <property type="entry name" value="Por_Secre_tail"/>
    <property type="match status" value="1"/>
</dbReference>
<dbReference type="Pfam" id="PF13802">
    <property type="entry name" value="Gal_mutarotas_2"/>
    <property type="match status" value="1"/>
</dbReference>
<reference evidence="7 8" key="1">
    <citation type="submission" date="2020-08" db="EMBL/GenBank/DDBJ databases">
        <title>Genomic Encyclopedia of Type Strains, Phase IV (KMG-IV): sequencing the most valuable type-strain genomes for metagenomic binning, comparative biology and taxonomic classification.</title>
        <authorList>
            <person name="Goeker M."/>
        </authorList>
    </citation>
    <scope>NUCLEOTIDE SEQUENCE [LARGE SCALE GENOMIC DNA]</scope>
    <source>
        <strain evidence="7 8">DSM 17976</strain>
    </source>
</reference>
<dbReference type="RefSeq" id="WP_183975700.1">
    <property type="nucleotide sequence ID" value="NZ_JACIBY010000006.1"/>
</dbReference>
<evidence type="ECO:0000313" key="8">
    <source>
        <dbReference type="Proteomes" id="UP000541352"/>
    </source>
</evidence>
<dbReference type="InterPro" id="IPR026444">
    <property type="entry name" value="Secre_tail"/>
</dbReference>
<dbReference type="InterPro" id="IPR000322">
    <property type="entry name" value="Glyco_hydro_31_TIM"/>
</dbReference>
<accession>A0A7W5ZM68</accession>
<dbReference type="Gene3D" id="3.20.20.80">
    <property type="entry name" value="Glycosidases"/>
    <property type="match status" value="1"/>
</dbReference>
<dbReference type="InterPro" id="IPR048395">
    <property type="entry name" value="Glyco_hydro_31_C"/>
</dbReference>
<dbReference type="SUPFAM" id="SSF51445">
    <property type="entry name" value="(Trans)glycosidases"/>
    <property type="match status" value="1"/>
</dbReference>
<feature type="domain" description="Glycoside hydrolase family 31 N-terminal" evidence="4">
    <location>
        <begin position="54"/>
        <end position="213"/>
    </location>
</feature>
<comment type="caution">
    <text evidence="7">The sequence shown here is derived from an EMBL/GenBank/DDBJ whole genome shotgun (WGS) entry which is preliminary data.</text>
</comment>
<dbReference type="Pfam" id="PF01055">
    <property type="entry name" value="Glyco_hydro_31_2nd"/>
    <property type="match status" value="1"/>
</dbReference>
<dbReference type="GO" id="GO:0030246">
    <property type="term" value="F:carbohydrate binding"/>
    <property type="evidence" value="ECO:0007669"/>
    <property type="project" value="InterPro"/>
</dbReference>
<evidence type="ECO:0000259" key="4">
    <source>
        <dbReference type="Pfam" id="PF13802"/>
    </source>
</evidence>
<proteinExistence type="inferred from homology"/>
<dbReference type="Pfam" id="PF18962">
    <property type="entry name" value="Por_Secre_tail"/>
    <property type="match status" value="1"/>
</dbReference>
<dbReference type="InterPro" id="IPR025887">
    <property type="entry name" value="Glyco_hydro_31_N_dom"/>
</dbReference>
<dbReference type="InterPro" id="IPR051816">
    <property type="entry name" value="Glycosyl_Hydrolase_31"/>
</dbReference>
<keyword evidence="8" id="KW-1185">Reference proteome</keyword>
<dbReference type="InterPro" id="IPR013780">
    <property type="entry name" value="Glyco_hydro_b"/>
</dbReference>
<keyword evidence="7" id="KW-0808">Transferase</keyword>
<dbReference type="EC" id="2.4.1.161" evidence="7"/>
<sequence length="926" mass="102882">MRNNVRTGMWKFIGATIALIGCFSWPILAQNAGNLLRFSVLNTELRLVGSSAEVRVQVFSNNVFKVTQFPSNSAFQDTSYAVVGQPLSLRQFQLVETPATLTIVTPSSQLEITKSPISIALKSNGKTKIKQDVFGYKNQNVSISFVIDPNEIFHGTGGRVSKVNLTGKVSEFTNTFRPWYFDDIYGQTFGLAQSITIPFFVASGQYGLLLDSPLPGDMRTYLGALDSTRIDAQISSLGLWSYYLINGANNDEILYEYTALTGRQPLVPRWALGYLQSKSSYSTERELNDVITNLQSQSFPLDAVIINTPWQGNTNNLGNMNWGQTGFPSPANMMKNWLAKGVKTVVMNSPYVNKASANYRSLDSLRLLTKTLSGSTGLLTQGGDTTSLLDIFQTNTQQWLASKLTPRTNDGIGGWASVGLEPPQHPTFFVHNNTNPSTQVHNLYSLLWAKTIYDNHRAAFPASRLFHLTSSAWTGAQRYGVLPWTGNVARYWLGLTLQIPMMIHAGYSGLAYMHSDIGGYVTPSDKAPKDEEMDMRWTQFGTFSPIMRVNGERNVTEPYILTQPFYNNTRAAIKLRYQLLPYIYSLAYQTTTTGRPFCLSMDYFEPSNRLANIDDQFFFGKNLLIAPVMIHGMLVRKVQLPNGKWFDFWSKKSYQGGGTIFENVVLENIPVYVPAGGFVPMAVSAKSSTDAYVSDSLVIKFFQDVSVPNSDFTIFHDKGTEANVLTNQNYELLKLTGKSKTDTIGVTLTRTHTSAQGLGSRYILLEIKNVTNIPKAVLLDGQTIPVRFVTDSPLKAKTAYYDLANFQLSIPFDWDCNKTASAQIIRTDLGILTSVVTPAQDALVVYPNPARDLGAVNLQIIAPTTDDYTIEVIDILGTLIYKHTLGNLTQYQQTHHSLPSAPQKGIFTVLLRNTKGEATTKKMMIL</sequence>
<name>A0A7W5ZM68_9BACT</name>